<dbReference type="HOGENOM" id="CLU_032548_0_0_6"/>
<proteinExistence type="predicted"/>
<evidence type="ECO:0000313" key="3">
    <source>
        <dbReference type="EMBL" id="EKT64539.1"/>
    </source>
</evidence>
<dbReference type="InterPro" id="IPR027417">
    <property type="entry name" value="P-loop_NTPase"/>
</dbReference>
<dbReference type="eggNOG" id="COG4938">
    <property type="taxonomic scope" value="Bacteria"/>
</dbReference>
<keyword evidence="4" id="KW-1185">Reference proteome</keyword>
<dbReference type="RefSeq" id="WP_008910455.1">
    <property type="nucleotide sequence ID" value="NZ_KB233222.1"/>
</dbReference>
<feature type="domain" description="DUF3696" evidence="1">
    <location>
        <begin position="333"/>
        <end position="368"/>
    </location>
</feature>
<accession>K8WV61</accession>
<organism evidence="3 4">
    <name type="scientific">Providencia burhodogranariea DSM 19968</name>
    <dbReference type="NCBI Taxonomy" id="1141662"/>
    <lineage>
        <taxon>Bacteria</taxon>
        <taxon>Pseudomonadati</taxon>
        <taxon>Pseudomonadota</taxon>
        <taxon>Gammaproteobacteria</taxon>
        <taxon>Enterobacterales</taxon>
        <taxon>Morganellaceae</taxon>
        <taxon>Providencia</taxon>
    </lineage>
</organism>
<dbReference type="GO" id="GO:0016887">
    <property type="term" value="F:ATP hydrolysis activity"/>
    <property type="evidence" value="ECO:0007669"/>
    <property type="project" value="InterPro"/>
</dbReference>
<dbReference type="Gene3D" id="3.40.50.300">
    <property type="entry name" value="P-loop containing nucleotide triphosphate hydrolases"/>
    <property type="match status" value="1"/>
</dbReference>
<dbReference type="InterPro" id="IPR003959">
    <property type="entry name" value="ATPase_AAA_core"/>
</dbReference>
<dbReference type="Proteomes" id="UP000009336">
    <property type="component" value="Unassembled WGS sequence"/>
</dbReference>
<dbReference type="OrthoDB" id="104167at2"/>
<dbReference type="InterPro" id="IPR051396">
    <property type="entry name" value="Bact_Antivir_Def_Nuclease"/>
</dbReference>
<gene>
    <name evidence="3" type="ORF">OOA_02042</name>
</gene>
<evidence type="ECO:0000259" key="2">
    <source>
        <dbReference type="Pfam" id="PF13304"/>
    </source>
</evidence>
<evidence type="ECO:0000313" key="4">
    <source>
        <dbReference type="Proteomes" id="UP000009336"/>
    </source>
</evidence>
<sequence length="383" mass="42646">MINKLGLHNFKSYKDELIEFAMLTVFCGNNSVGKSTAIQAISIPIQSYFKSTVALNGNLVELGSLKDIHHQNADDTSLNIELEINSGTISWGFIDIDTQENISNKHLTALTPFEITAELEYLTNNIQYLQAERYGPRVNYEIKKSDSFHKDWLGAKGEFTSEFLSQSAISRRLFVGGTDNSKDAQIDPRLHPDEEQASLNRQIDAWLKEISPGISVASQLFEEASTSVNIFEQNGNRNLKSQNVGFGVSYALSIVTALLFTRPGGLIIIENPEAHLHPRGQSYLGRLISLTAQAGVQVIIETHSDHLINGMRLMPRLGKVNCEKIKIYQVVADSTEKCSKVIPITVSPEGELSQWPTDFFDQQLIDMDILMSGKEPEKESGKK</sequence>
<reference evidence="3 4" key="1">
    <citation type="journal article" date="2012" name="BMC Genomics">
        <title>Comparative genomics of bacteria in the genus Providencia isolated from wild Drosophila melanogaster.</title>
        <authorList>
            <person name="Galac M.R."/>
            <person name="Lazzaro B.P."/>
        </authorList>
    </citation>
    <scope>NUCLEOTIDE SEQUENCE [LARGE SCALE GENOMIC DNA]</scope>
    <source>
        <strain evidence="3 4">DSM 19968</strain>
    </source>
</reference>
<dbReference type="PIRSF" id="PIRSF034888">
    <property type="entry name" value="P-loop_UCP034888"/>
    <property type="match status" value="1"/>
</dbReference>
<dbReference type="InterPro" id="IPR014592">
    <property type="entry name" value="P-loop_UCP034888"/>
</dbReference>
<dbReference type="InterPro" id="IPR022532">
    <property type="entry name" value="DUF3696"/>
</dbReference>
<feature type="domain" description="ATPase AAA-type core" evidence="2">
    <location>
        <begin position="23"/>
        <end position="309"/>
    </location>
</feature>
<dbReference type="GO" id="GO:0005524">
    <property type="term" value="F:ATP binding"/>
    <property type="evidence" value="ECO:0007669"/>
    <property type="project" value="InterPro"/>
</dbReference>
<name>K8WV61_9GAMM</name>
<dbReference type="STRING" id="1141662.OOA_02042"/>
<dbReference type="SUPFAM" id="SSF52540">
    <property type="entry name" value="P-loop containing nucleoside triphosphate hydrolases"/>
    <property type="match status" value="1"/>
</dbReference>
<dbReference type="PANTHER" id="PTHR43581">
    <property type="entry name" value="ATP/GTP PHOSPHATASE"/>
    <property type="match status" value="1"/>
</dbReference>
<dbReference type="Pfam" id="PF13304">
    <property type="entry name" value="AAA_21"/>
    <property type="match status" value="1"/>
</dbReference>
<dbReference type="PATRIC" id="fig|1141662.3.peg.412"/>
<dbReference type="PANTHER" id="PTHR43581:SF2">
    <property type="entry name" value="EXCINUCLEASE ATPASE SUBUNIT"/>
    <property type="match status" value="1"/>
</dbReference>
<dbReference type="AlphaFoldDB" id="K8WV61"/>
<evidence type="ECO:0000259" key="1">
    <source>
        <dbReference type="Pfam" id="PF12476"/>
    </source>
</evidence>
<protein>
    <recommendedName>
        <fullName evidence="5">DUF3696 domain-containing protein</fullName>
    </recommendedName>
</protein>
<dbReference type="Pfam" id="PF12476">
    <property type="entry name" value="DUF3696"/>
    <property type="match status" value="1"/>
</dbReference>
<evidence type="ECO:0008006" key="5">
    <source>
        <dbReference type="Google" id="ProtNLM"/>
    </source>
</evidence>
<dbReference type="EMBL" id="AKKL01000007">
    <property type="protein sequence ID" value="EKT64539.1"/>
    <property type="molecule type" value="Genomic_DNA"/>
</dbReference>
<comment type="caution">
    <text evidence="3">The sequence shown here is derived from an EMBL/GenBank/DDBJ whole genome shotgun (WGS) entry which is preliminary data.</text>
</comment>